<feature type="domain" description="SH3" evidence="8">
    <location>
        <begin position="194"/>
        <end position="252"/>
    </location>
</feature>
<sequence>MRTVFILDPRGKQKQSDGINAAASVQKANEAKSLISQRSFNPKDIFKQREQSFDASSNKLPPASSRPGKLQSPFLSQKSFEREVAPKSQSPPAPIVLPTPPVRAPSPVSPASPGPAPAAPSFTPPRSSPSPVQPAGHEEVAYPDEEEWSDEFDDDAETLNSELYEAPVDHHENLYENTEPTEYQDQEFDVQEPGTGLRARALYDYQAADETEITFDPDDIITNIEKIDEGWWRGVGPGGNSGLFPSNYVELL</sequence>
<gene>
    <name evidence="9" type="ORF">OJAV_G00124400</name>
</gene>
<dbReference type="FunFam" id="2.30.30.40:FF:000046">
    <property type="entry name" value="Drebrin-like protein isoform B"/>
    <property type="match status" value="1"/>
</dbReference>
<keyword evidence="4" id="KW-0009">Actin-binding</keyword>
<dbReference type="GO" id="GO:0048812">
    <property type="term" value="P:neuron projection morphogenesis"/>
    <property type="evidence" value="ECO:0007669"/>
    <property type="project" value="TreeGrafter"/>
</dbReference>
<protein>
    <recommendedName>
        <fullName evidence="8">SH3 domain-containing protein</fullName>
    </recommendedName>
</protein>
<keyword evidence="2 6" id="KW-0728">SH3 domain</keyword>
<dbReference type="Gene3D" id="2.30.30.40">
    <property type="entry name" value="SH3 Domains"/>
    <property type="match status" value="1"/>
</dbReference>
<dbReference type="GO" id="GO:0051015">
    <property type="term" value="F:actin filament binding"/>
    <property type="evidence" value="ECO:0007669"/>
    <property type="project" value="TreeGrafter"/>
</dbReference>
<evidence type="ECO:0000256" key="6">
    <source>
        <dbReference type="PROSITE-ProRule" id="PRU00192"/>
    </source>
</evidence>
<dbReference type="AlphaFoldDB" id="A0A437CTK7"/>
<dbReference type="GO" id="GO:0014069">
    <property type="term" value="C:postsynaptic density"/>
    <property type="evidence" value="ECO:0007669"/>
    <property type="project" value="TreeGrafter"/>
</dbReference>
<dbReference type="CDD" id="cd11960">
    <property type="entry name" value="SH3_Abp1_eu"/>
    <property type="match status" value="1"/>
</dbReference>
<keyword evidence="5" id="KW-0206">Cytoskeleton</keyword>
<reference evidence="9 10" key="2">
    <citation type="submission" date="2019-01" db="EMBL/GenBank/DDBJ databases">
        <title>A chromosome length genome reference of the Java medaka (oryzias javanicus).</title>
        <authorList>
            <person name="Herpin A."/>
            <person name="Takehana Y."/>
            <person name="Naruse K."/>
            <person name="Ansai S."/>
            <person name="Kawaguchi M."/>
        </authorList>
    </citation>
    <scope>NUCLEOTIDE SEQUENCE [LARGE SCALE GENOMIC DNA]</scope>
    <source>
        <strain evidence="9">RS831</strain>
        <tissue evidence="9">Whole body</tissue>
    </source>
</reference>
<organism evidence="9 10">
    <name type="scientific">Oryzias javanicus</name>
    <name type="common">Javanese ricefish</name>
    <name type="synonym">Aplocheilus javanicus</name>
    <dbReference type="NCBI Taxonomy" id="123683"/>
    <lineage>
        <taxon>Eukaryota</taxon>
        <taxon>Metazoa</taxon>
        <taxon>Chordata</taxon>
        <taxon>Craniata</taxon>
        <taxon>Vertebrata</taxon>
        <taxon>Euteleostomi</taxon>
        <taxon>Actinopterygii</taxon>
        <taxon>Neopterygii</taxon>
        <taxon>Teleostei</taxon>
        <taxon>Neoteleostei</taxon>
        <taxon>Acanthomorphata</taxon>
        <taxon>Ovalentaria</taxon>
        <taxon>Atherinomorphae</taxon>
        <taxon>Beloniformes</taxon>
        <taxon>Adrianichthyidae</taxon>
        <taxon>Oryziinae</taxon>
        <taxon>Oryzias</taxon>
    </lineage>
</organism>
<reference evidence="9 10" key="1">
    <citation type="submission" date="2018-11" db="EMBL/GenBank/DDBJ databases">
        <authorList>
            <person name="Lopez-Roques C."/>
            <person name="Donnadieu C."/>
            <person name="Bouchez O."/>
            <person name="Klopp C."/>
            <person name="Cabau C."/>
            <person name="Zahm M."/>
        </authorList>
    </citation>
    <scope>NUCLEOTIDE SEQUENCE [LARGE SCALE GENOMIC DNA]</scope>
    <source>
        <strain evidence="9">RS831</strain>
        <tissue evidence="9">Whole body</tissue>
    </source>
</reference>
<dbReference type="SMART" id="SM00326">
    <property type="entry name" value="SH3"/>
    <property type="match status" value="1"/>
</dbReference>
<dbReference type="GO" id="GO:0030425">
    <property type="term" value="C:dendrite"/>
    <property type="evidence" value="ECO:0007669"/>
    <property type="project" value="TreeGrafter"/>
</dbReference>
<dbReference type="GO" id="GO:0030864">
    <property type="term" value="C:cortical actin cytoskeleton"/>
    <property type="evidence" value="ECO:0007669"/>
    <property type="project" value="TreeGrafter"/>
</dbReference>
<name>A0A437CTK7_ORYJA</name>
<dbReference type="GO" id="GO:0098974">
    <property type="term" value="P:postsynaptic actin cytoskeleton organization"/>
    <property type="evidence" value="ECO:0007669"/>
    <property type="project" value="TreeGrafter"/>
</dbReference>
<dbReference type="SUPFAM" id="SSF50044">
    <property type="entry name" value="SH3-domain"/>
    <property type="match status" value="1"/>
</dbReference>
<dbReference type="PRINTS" id="PR00499">
    <property type="entry name" value="P67PHOX"/>
</dbReference>
<dbReference type="Pfam" id="PF14604">
    <property type="entry name" value="SH3_9"/>
    <property type="match status" value="1"/>
</dbReference>
<dbReference type="PRINTS" id="PR00452">
    <property type="entry name" value="SH3DOMAIN"/>
</dbReference>
<dbReference type="GO" id="GO:0030833">
    <property type="term" value="P:regulation of actin filament polymerization"/>
    <property type="evidence" value="ECO:0007669"/>
    <property type="project" value="TreeGrafter"/>
</dbReference>
<evidence type="ECO:0000256" key="4">
    <source>
        <dbReference type="ARBA" id="ARBA00023203"/>
    </source>
</evidence>
<dbReference type="PANTHER" id="PTHR10829">
    <property type="entry name" value="CORTACTIN AND DREBRIN"/>
    <property type="match status" value="1"/>
</dbReference>
<evidence type="ECO:0000313" key="10">
    <source>
        <dbReference type="Proteomes" id="UP000283210"/>
    </source>
</evidence>
<dbReference type="InterPro" id="IPR001452">
    <property type="entry name" value="SH3_domain"/>
</dbReference>
<dbReference type="EMBL" id="CM012448">
    <property type="protein sequence ID" value="RVE66255.1"/>
    <property type="molecule type" value="Genomic_DNA"/>
</dbReference>
<evidence type="ECO:0000256" key="5">
    <source>
        <dbReference type="ARBA" id="ARBA00023212"/>
    </source>
</evidence>
<feature type="compositionally biased region" description="Pro residues" evidence="7">
    <location>
        <begin position="89"/>
        <end position="132"/>
    </location>
</feature>
<evidence type="ECO:0000256" key="1">
    <source>
        <dbReference type="ARBA" id="ARBA00004245"/>
    </source>
</evidence>
<dbReference type="GO" id="GO:0061003">
    <property type="term" value="P:positive regulation of dendritic spine morphogenesis"/>
    <property type="evidence" value="ECO:0007669"/>
    <property type="project" value="TreeGrafter"/>
</dbReference>
<proteinExistence type="predicted"/>
<dbReference type="InterPro" id="IPR036028">
    <property type="entry name" value="SH3-like_dom_sf"/>
</dbReference>
<evidence type="ECO:0000256" key="3">
    <source>
        <dbReference type="ARBA" id="ARBA00022490"/>
    </source>
</evidence>
<dbReference type="GO" id="GO:0030027">
    <property type="term" value="C:lamellipodium"/>
    <property type="evidence" value="ECO:0007669"/>
    <property type="project" value="TreeGrafter"/>
</dbReference>
<feature type="region of interest" description="Disordered" evidence="7">
    <location>
        <begin position="1"/>
        <end position="152"/>
    </location>
</feature>
<evidence type="ECO:0000256" key="7">
    <source>
        <dbReference type="SAM" id="MobiDB-lite"/>
    </source>
</evidence>
<dbReference type="GO" id="GO:0030427">
    <property type="term" value="C:site of polarized growth"/>
    <property type="evidence" value="ECO:0007669"/>
    <property type="project" value="TreeGrafter"/>
</dbReference>
<evidence type="ECO:0000256" key="2">
    <source>
        <dbReference type="ARBA" id="ARBA00022443"/>
    </source>
</evidence>
<dbReference type="InterPro" id="IPR035717">
    <property type="entry name" value="Drebrin-like_SH3"/>
</dbReference>
<comment type="subcellular location">
    <subcellularLocation>
        <location evidence="1">Cytoplasm</location>
        <location evidence="1">Cytoskeleton</location>
    </subcellularLocation>
</comment>
<dbReference type="GO" id="GO:0005884">
    <property type="term" value="C:actin filament"/>
    <property type="evidence" value="ECO:0007669"/>
    <property type="project" value="TreeGrafter"/>
</dbReference>
<accession>A0A437CTK7</accession>
<dbReference type="OrthoDB" id="5971719at2759"/>
<evidence type="ECO:0000259" key="8">
    <source>
        <dbReference type="PROSITE" id="PS50002"/>
    </source>
</evidence>
<feature type="compositionally biased region" description="Acidic residues" evidence="7">
    <location>
        <begin position="141"/>
        <end position="152"/>
    </location>
</feature>
<dbReference type="PANTHER" id="PTHR10829:SF25">
    <property type="entry name" value="DREBRIN-LIKE PROTEIN"/>
    <property type="match status" value="1"/>
</dbReference>
<keyword evidence="3" id="KW-0963">Cytoplasm</keyword>
<dbReference type="GO" id="GO:0045211">
    <property type="term" value="C:postsynaptic membrane"/>
    <property type="evidence" value="ECO:0007669"/>
    <property type="project" value="TreeGrafter"/>
</dbReference>
<keyword evidence="10" id="KW-1185">Reference proteome</keyword>
<dbReference type="GO" id="GO:0045773">
    <property type="term" value="P:positive regulation of axon extension"/>
    <property type="evidence" value="ECO:0007669"/>
    <property type="project" value="TreeGrafter"/>
</dbReference>
<evidence type="ECO:0000313" key="9">
    <source>
        <dbReference type="EMBL" id="RVE66255.1"/>
    </source>
</evidence>
<dbReference type="Proteomes" id="UP000283210">
    <property type="component" value="Chromosome 12"/>
</dbReference>
<dbReference type="PROSITE" id="PS50002">
    <property type="entry name" value="SH3"/>
    <property type="match status" value="1"/>
</dbReference>